<dbReference type="InterPro" id="IPR012725">
    <property type="entry name" value="Chaperone_DnaK"/>
</dbReference>
<evidence type="ECO:0000256" key="5">
    <source>
        <dbReference type="SAM" id="Coils"/>
    </source>
</evidence>
<feature type="compositionally biased region" description="Polar residues" evidence="6">
    <location>
        <begin position="577"/>
        <end position="588"/>
    </location>
</feature>
<dbReference type="Pfam" id="PF00012">
    <property type="entry name" value="HSP70"/>
    <property type="match status" value="2"/>
</dbReference>
<sequence>MSKVLGIDLGTTNSVVSILEAGEPKVIANAEGGRVTPSVIGFSKTGEVLVGEIARRQAITNPDRTIRSIKREMGTKKSTKIGDKEYSPEQLSAFILQKLKRDAEAYLGTDAKQAVITVPAYFEDAQRQATKDAGKIAGLEVLRIINEPTAAALAYGLDKEKEQKILIFDLGGGTFDVSILQINPDEKVFEVEATSGDNRLGGDDFDERIIKWMVDQFKGQTGIDLSKDKQAMQRLKEAAEKAKIELSQTTNTSINLPFITVNDEGPQHLDLSLTRAQFEQMTSDLLKKTEGPLKQAIKDSKIDTKDLDHVILVGGSTRMPAVQEIVKKITGKELHKGVNPDEVVANGAALQAGALAGEISDDLLLLDVTPLSLGIETLGGVSTKLIERNATIPTQKMETFTTAQDNQTQVEIHVLQGEREMAGANKSLGKFHLMGIPPAARGVPQVEVNFDIDANGILNVSAKDKATGKEQKITITGSTKLGDEEIDKAVKEAESHAEEDRKNKEVADVRNNADAVLYGTEKSLTEVGDKIDKSEKENIEKAVNDLKEALKGDDTEKIKTASEALTQASHKLAEVLYQQSSEEQQAQGDQPKDGKKSKEQDEETVDADYEVVDDDKEGKK</sequence>
<dbReference type="SUPFAM" id="SSF100934">
    <property type="entry name" value="Heat shock protein 70kD (HSP70), C-terminal subdomain"/>
    <property type="match status" value="1"/>
</dbReference>
<dbReference type="FunFam" id="3.30.420.40:FF:000071">
    <property type="entry name" value="Molecular chaperone DnaK"/>
    <property type="match status" value="1"/>
</dbReference>
<reference evidence="7" key="1">
    <citation type="journal article" date="2015" name="Nature">
        <title>Complex archaea that bridge the gap between prokaryotes and eukaryotes.</title>
        <authorList>
            <person name="Spang A."/>
            <person name="Saw J.H."/>
            <person name="Jorgensen S.L."/>
            <person name="Zaremba-Niedzwiedzka K."/>
            <person name="Martijn J."/>
            <person name="Lind A.E."/>
            <person name="van Eijk R."/>
            <person name="Schleper C."/>
            <person name="Guy L."/>
            <person name="Ettema T.J."/>
        </authorList>
    </citation>
    <scope>NUCLEOTIDE SEQUENCE</scope>
</reference>
<dbReference type="FunFam" id="1.20.1270.10:FF:000001">
    <property type="entry name" value="Molecular chaperone DnaK"/>
    <property type="match status" value="1"/>
</dbReference>
<dbReference type="PROSITE" id="PS01036">
    <property type="entry name" value="HSP70_3"/>
    <property type="match status" value="1"/>
</dbReference>
<dbReference type="Gene3D" id="2.60.34.10">
    <property type="entry name" value="Substrate Binding Domain Of DNAk, Chain A, domain 1"/>
    <property type="match status" value="1"/>
</dbReference>
<keyword evidence="5" id="KW-0175">Coiled coil</keyword>
<name>A0A0F9TP22_9ZZZZ</name>
<dbReference type="FunFam" id="3.90.640.10:FF:000003">
    <property type="entry name" value="Molecular chaperone DnaK"/>
    <property type="match status" value="1"/>
</dbReference>
<dbReference type="InterPro" id="IPR029048">
    <property type="entry name" value="HSP70_C_sf"/>
</dbReference>
<dbReference type="PRINTS" id="PR00301">
    <property type="entry name" value="HEATSHOCK70"/>
</dbReference>
<dbReference type="InterPro" id="IPR018181">
    <property type="entry name" value="Heat_shock_70_CS"/>
</dbReference>
<feature type="region of interest" description="Disordered" evidence="6">
    <location>
        <begin position="577"/>
        <end position="620"/>
    </location>
</feature>
<comment type="similarity">
    <text evidence="1">Belongs to the heat shock protein 70 family.</text>
</comment>
<feature type="coiled-coil region" evidence="5">
    <location>
        <begin position="225"/>
        <end position="252"/>
    </location>
</feature>
<dbReference type="EMBL" id="LAZR01001094">
    <property type="protein sequence ID" value="KKN50816.1"/>
    <property type="molecule type" value="Genomic_DNA"/>
</dbReference>
<dbReference type="GO" id="GO:0140662">
    <property type="term" value="F:ATP-dependent protein folding chaperone"/>
    <property type="evidence" value="ECO:0007669"/>
    <property type="project" value="InterPro"/>
</dbReference>
<dbReference type="InterPro" id="IPR013126">
    <property type="entry name" value="Hsp_70_fam"/>
</dbReference>
<feature type="compositionally biased region" description="Acidic residues" evidence="6">
    <location>
        <begin position="600"/>
        <end position="620"/>
    </location>
</feature>
<keyword evidence="2" id="KW-0547">Nucleotide-binding</keyword>
<dbReference type="Gene3D" id="1.20.1270.10">
    <property type="match status" value="1"/>
</dbReference>
<dbReference type="HAMAP" id="MF_00332">
    <property type="entry name" value="DnaK"/>
    <property type="match status" value="1"/>
</dbReference>
<dbReference type="SUPFAM" id="SSF100920">
    <property type="entry name" value="Heat shock protein 70kD (HSP70), peptide-binding domain"/>
    <property type="match status" value="1"/>
</dbReference>
<dbReference type="Gene3D" id="3.90.640.10">
    <property type="entry name" value="Actin, Chain A, domain 4"/>
    <property type="match status" value="1"/>
</dbReference>
<dbReference type="NCBIfam" id="TIGR02350">
    <property type="entry name" value="prok_dnaK"/>
    <property type="match status" value="1"/>
</dbReference>
<evidence type="ECO:0000313" key="7">
    <source>
        <dbReference type="EMBL" id="KKN50816.1"/>
    </source>
</evidence>
<keyword evidence="4" id="KW-0143">Chaperone</keyword>
<dbReference type="PROSITE" id="PS00329">
    <property type="entry name" value="HSP70_2"/>
    <property type="match status" value="1"/>
</dbReference>
<dbReference type="InterPro" id="IPR029047">
    <property type="entry name" value="HSP70_peptide-bd_sf"/>
</dbReference>
<proteinExistence type="inferred from homology"/>
<evidence type="ECO:0000256" key="4">
    <source>
        <dbReference type="ARBA" id="ARBA00023186"/>
    </source>
</evidence>
<dbReference type="GO" id="GO:0051082">
    <property type="term" value="F:unfolded protein binding"/>
    <property type="evidence" value="ECO:0007669"/>
    <property type="project" value="InterPro"/>
</dbReference>
<evidence type="ECO:0000256" key="1">
    <source>
        <dbReference type="ARBA" id="ARBA00007381"/>
    </source>
</evidence>
<evidence type="ECO:0000256" key="3">
    <source>
        <dbReference type="ARBA" id="ARBA00022840"/>
    </source>
</evidence>
<dbReference type="SUPFAM" id="SSF53067">
    <property type="entry name" value="Actin-like ATPase domain"/>
    <property type="match status" value="2"/>
</dbReference>
<protein>
    <submittedName>
        <fullName evidence="7">Uncharacterized protein</fullName>
    </submittedName>
</protein>
<dbReference type="PANTHER" id="PTHR19375">
    <property type="entry name" value="HEAT SHOCK PROTEIN 70KDA"/>
    <property type="match status" value="1"/>
</dbReference>
<organism evidence="7">
    <name type="scientific">marine sediment metagenome</name>
    <dbReference type="NCBI Taxonomy" id="412755"/>
    <lineage>
        <taxon>unclassified sequences</taxon>
        <taxon>metagenomes</taxon>
        <taxon>ecological metagenomes</taxon>
    </lineage>
</organism>
<accession>A0A0F9TP22</accession>
<dbReference type="Gene3D" id="3.30.420.40">
    <property type="match status" value="2"/>
</dbReference>
<dbReference type="FunFam" id="2.60.34.10:FF:000014">
    <property type="entry name" value="Chaperone protein DnaK HSP70"/>
    <property type="match status" value="1"/>
</dbReference>
<dbReference type="NCBIfam" id="NF001413">
    <property type="entry name" value="PRK00290.1"/>
    <property type="match status" value="1"/>
</dbReference>
<dbReference type="GO" id="GO:0005524">
    <property type="term" value="F:ATP binding"/>
    <property type="evidence" value="ECO:0007669"/>
    <property type="project" value="UniProtKB-KW"/>
</dbReference>
<dbReference type="PROSITE" id="PS00297">
    <property type="entry name" value="HSP70_1"/>
    <property type="match status" value="1"/>
</dbReference>
<evidence type="ECO:0000256" key="2">
    <source>
        <dbReference type="ARBA" id="ARBA00022741"/>
    </source>
</evidence>
<keyword evidence="3" id="KW-0067">ATP-binding</keyword>
<dbReference type="InterPro" id="IPR043129">
    <property type="entry name" value="ATPase_NBD"/>
</dbReference>
<dbReference type="AlphaFoldDB" id="A0A0F9TP22"/>
<feature type="compositionally biased region" description="Basic and acidic residues" evidence="6">
    <location>
        <begin position="590"/>
        <end position="599"/>
    </location>
</feature>
<dbReference type="CDD" id="cd10234">
    <property type="entry name" value="ASKHA_NBD_HSP70_DnaK-like"/>
    <property type="match status" value="1"/>
</dbReference>
<gene>
    <name evidence="7" type="ORF">LCGC14_0628980</name>
</gene>
<evidence type="ECO:0000256" key="6">
    <source>
        <dbReference type="SAM" id="MobiDB-lite"/>
    </source>
</evidence>
<comment type="caution">
    <text evidence="7">The sequence shown here is derived from an EMBL/GenBank/DDBJ whole genome shotgun (WGS) entry which is preliminary data.</text>
</comment>